<feature type="domain" description="HNH nuclease" evidence="1">
    <location>
        <begin position="17"/>
        <end position="67"/>
    </location>
</feature>
<evidence type="ECO:0000259" key="1">
    <source>
        <dbReference type="SMART" id="SM00507"/>
    </source>
</evidence>
<keyword evidence="2" id="KW-0540">Nuclease</keyword>
<reference evidence="2 3" key="1">
    <citation type="submission" date="2019-01" db="EMBL/GenBank/DDBJ databases">
        <title>Lactibacter flavus gen. nov., sp. nov., a novel bacterium of the family Propionibacteriaceae isolated from raw milk and dairy products.</title>
        <authorList>
            <person name="Huptas C."/>
            <person name="Wenning M."/>
            <person name="Breitenwieser F."/>
            <person name="Doll E."/>
            <person name="Von Neubeck M."/>
            <person name="Busse H.-J."/>
            <person name="Scherer S."/>
        </authorList>
    </citation>
    <scope>NUCLEOTIDE SEQUENCE [LARGE SCALE GENOMIC DNA]</scope>
    <source>
        <strain evidence="2 3">KCTC 33808</strain>
    </source>
</reference>
<dbReference type="Pfam" id="PF01844">
    <property type="entry name" value="HNH"/>
    <property type="match status" value="1"/>
</dbReference>
<dbReference type="InterPro" id="IPR003615">
    <property type="entry name" value="HNH_nuc"/>
</dbReference>
<evidence type="ECO:0000313" key="2">
    <source>
        <dbReference type="EMBL" id="TBT83793.1"/>
    </source>
</evidence>
<keyword evidence="3" id="KW-1185">Reference proteome</keyword>
<dbReference type="Gene3D" id="1.10.30.50">
    <property type="match status" value="1"/>
</dbReference>
<dbReference type="AlphaFoldDB" id="A0A4Q9KCM8"/>
<gene>
    <name evidence="2" type="ORF">ET989_10795</name>
</gene>
<keyword evidence="2" id="KW-0378">Hydrolase</keyword>
<dbReference type="SMART" id="SM00507">
    <property type="entry name" value="HNHc"/>
    <property type="match status" value="1"/>
</dbReference>
<dbReference type="GO" id="GO:0003676">
    <property type="term" value="F:nucleic acid binding"/>
    <property type="evidence" value="ECO:0007669"/>
    <property type="project" value="InterPro"/>
</dbReference>
<dbReference type="EMBL" id="SDMQ01000010">
    <property type="protein sequence ID" value="TBT83793.1"/>
    <property type="molecule type" value="Genomic_DNA"/>
</dbReference>
<organism evidence="2 3">
    <name type="scientific">Propioniciclava sinopodophylli</name>
    <dbReference type="NCBI Taxonomy" id="1837344"/>
    <lineage>
        <taxon>Bacteria</taxon>
        <taxon>Bacillati</taxon>
        <taxon>Actinomycetota</taxon>
        <taxon>Actinomycetes</taxon>
        <taxon>Propionibacteriales</taxon>
        <taxon>Propionibacteriaceae</taxon>
        <taxon>Propioniciclava</taxon>
    </lineage>
</organism>
<protein>
    <submittedName>
        <fullName evidence="2">HNH endonuclease</fullName>
    </submittedName>
</protein>
<dbReference type="Proteomes" id="UP000292373">
    <property type="component" value="Unassembled WGS sequence"/>
</dbReference>
<accession>A0A4Q9KCM8</accession>
<dbReference type="GO" id="GO:0004519">
    <property type="term" value="F:endonuclease activity"/>
    <property type="evidence" value="ECO:0007669"/>
    <property type="project" value="UniProtKB-KW"/>
</dbReference>
<sequence>MSHPSPSRVQLTRAERHAFRAAIIRPGVRCVDCGQPATVADHVIPIAEGGSNDPITNGQPMCEPCHNIKTQAEAQRAQARRR</sequence>
<dbReference type="OrthoDB" id="9802901at2"/>
<dbReference type="CDD" id="cd00085">
    <property type="entry name" value="HNHc"/>
    <property type="match status" value="1"/>
</dbReference>
<name>A0A4Q9KCM8_9ACTN</name>
<comment type="caution">
    <text evidence="2">The sequence shown here is derived from an EMBL/GenBank/DDBJ whole genome shotgun (WGS) entry which is preliminary data.</text>
</comment>
<dbReference type="GO" id="GO:0008270">
    <property type="term" value="F:zinc ion binding"/>
    <property type="evidence" value="ECO:0007669"/>
    <property type="project" value="InterPro"/>
</dbReference>
<evidence type="ECO:0000313" key="3">
    <source>
        <dbReference type="Proteomes" id="UP000292373"/>
    </source>
</evidence>
<dbReference type="InterPro" id="IPR002711">
    <property type="entry name" value="HNH"/>
</dbReference>
<keyword evidence="2" id="KW-0255">Endonuclease</keyword>
<proteinExistence type="predicted"/>